<name>A0ABZ1NGB6_9NOCA</name>
<dbReference type="SUPFAM" id="SSF46785">
    <property type="entry name" value="Winged helix' DNA-binding domain"/>
    <property type="match status" value="1"/>
</dbReference>
<dbReference type="InterPro" id="IPR036388">
    <property type="entry name" value="WH-like_DNA-bd_sf"/>
</dbReference>
<keyword evidence="8" id="KW-1185">Reference proteome</keyword>
<evidence type="ECO:0000256" key="2">
    <source>
        <dbReference type="ARBA" id="ARBA00023015"/>
    </source>
</evidence>
<dbReference type="Gene3D" id="3.40.190.10">
    <property type="entry name" value="Periplasmic binding protein-like II"/>
    <property type="match status" value="2"/>
</dbReference>
<dbReference type="Proteomes" id="UP001621418">
    <property type="component" value="Chromosome"/>
</dbReference>
<keyword evidence="4" id="KW-0010">Activator</keyword>
<evidence type="ECO:0000256" key="5">
    <source>
        <dbReference type="ARBA" id="ARBA00023163"/>
    </source>
</evidence>
<dbReference type="InterPro" id="IPR036390">
    <property type="entry name" value="WH_DNA-bd_sf"/>
</dbReference>
<reference evidence="7 8" key="1">
    <citation type="submission" date="2022-10" db="EMBL/GenBank/DDBJ databases">
        <title>The complete genomes of actinobacterial strains from the NBC collection.</title>
        <authorList>
            <person name="Joergensen T.S."/>
            <person name="Alvarez Arevalo M."/>
            <person name="Sterndorff E.B."/>
            <person name="Faurdal D."/>
            <person name="Vuksanovic O."/>
            <person name="Mourched A.-S."/>
            <person name="Charusanti P."/>
            <person name="Shaw S."/>
            <person name="Blin K."/>
            <person name="Weber T."/>
        </authorList>
    </citation>
    <scope>NUCLEOTIDE SEQUENCE [LARGE SCALE GENOMIC DNA]</scope>
    <source>
        <strain evidence="7 8">NBC_01413</strain>
    </source>
</reference>
<dbReference type="SUPFAM" id="SSF53850">
    <property type="entry name" value="Periplasmic binding protein-like II"/>
    <property type="match status" value="1"/>
</dbReference>
<dbReference type="RefSeq" id="WP_405150944.1">
    <property type="nucleotide sequence ID" value="NZ_CP109527.1"/>
</dbReference>
<protein>
    <submittedName>
        <fullName evidence="7">LysR substrate-binding domain-containing protein</fullName>
    </submittedName>
</protein>
<dbReference type="Pfam" id="PF03466">
    <property type="entry name" value="LysR_substrate"/>
    <property type="match status" value="1"/>
</dbReference>
<organism evidence="7 8">
    <name type="scientific">Nocardia salmonicida</name>
    <dbReference type="NCBI Taxonomy" id="53431"/>
    <lineage>
        <taxon>Bacteria</taxon>
        <taxon>Bacillati</taxon>
        <taxon>Actinomycetota</taxon>
        <taxon>Actinomycetes</taxon>
        <taxon>Mycobacteriales</taxon>
        <taxon>Nocardiaceae</taxon>
        <taxon>Nocardia</taxon>
    </lineage>
</organism>
<dbReference type="Gene3D" id="1.10.10.10">
    <property type="entry name" value="Winged helix-like DNA-binding domain superfamily/Winged helix DNA-binding domain"/>
    <property type="match status" value="1"/>
</dbReference>
<comment type="similarity">
    <text evidence="1">Belongs to the LysR transcriptional regulatory family.</text>
</comment>
<proteinExistence type="inferred from homology"/>
<dbReference type="PANTHER" id="PTHR30346:SF0">
    <property type="entry name" value="HCA OPERON TRANSCRIPTIONAL ACTIVATOR HCAR"/>
    <property type="match status" value="1"/>
</dbReference>
<keyword evidence="5" id="KW-0804">Transcription</keyword>
<evidence type="ECO:0000256" key="1">
    <source>
        <dbReference type="ARBA" id="ARBA00009437"/>
    </source>
</evidence>
<keyword evidence="2" id="KW-0805">Transcription regulation</keyword>
<sequence>MERNEIEAFLTLSEELHFGRTAERLRVSTAHVSKTIKALERQVGVPLFERTSRKVVLTPVGCQLRDELRPAYEQVQRSVRNATLAGRGIHGTLRVGYFGSAGGRYLLEVGEIFEARHPECTVRITELQLSDGANRLREGDVEAMLCCFPMNEPDMTIGLPLLREDKMLAVPSGHPFARRPALSLEDLAEVAMIQNPPQLPSYFDEFHHPKKTPSGRPIEPGPTAATFQEILALVGAGKGVYLTTEQAPLFYVRPDVTFIPVTDAPPLQFGLGWLNTGLTARVQAFVQATCDTVAQQRS</sequence>
<dbReference type="PANTHER" id="PTHR30346">
    <property type="entry name" value="TRANSCRIPTIONAL DUAL REGULATOR HCAR-RELATED"/>
    <property type="match status" value="1"/>
</dbReference>
<dbReference type="Pfam" id="PF00126">
    <property type="entry name" value="HTH_1"/>
    <property type="match status" value="1"/>
</dbReference>
<evidence type="ECO:0000256" key="4">
    <source>
        <dbReference type="ARBA" id="ARBA00023159"/>
    </source>
</evidence>
<evidence type="ECO:0000256" key="3">
    <source>
        <dbReference type="ARBA" id="ARBA00023125"/>
    </source>
</evidence>
<gene>
    <name evidence="7" type="ORF">OG308_15165</name>
</gene>
<evidence type="ECO:0000259" key="6">
    <source>
        <dbReference type="PROSITE" id="PS50931"/>
    </source>
</evidence>
<dbReference type="InterPro" id="IPR005119">
    <property type="entry name" value="LysR_subst-bd"/>
</dbReference>
<dbReference type="InterPro" id="IPR000847">
    <property type="entry name" value="LysR_HTH_N"/>
</dbReference>
<dbReference type="EMBL" id="CP109527">
    <property type="protein sequence ID" value="WTY39067.1"/>
    <property type="molecule type" value="Genomic_DNA"/>
</dbReference>
<dbReference type="CDD" id="cd08414">
    <property type="entry name" value="PBP2_LTTR_aromatics_like"/>
    <property type="match status" value="1"/>
</dbReference>
<dbReference type="PROSITE" id="PS50931">
    <property type="entry name" value="HTH_LYSR"/>
    <property type="match status" value="1"/>
</dbReference>
<keyword evidence="3" id="KW-0238">DNA-binding</keyword>
<accession>A0ABZ1NGB6</accession>
<evidence type="ECO:0000313" key="7">
    <source>
        <dbReference type="EMBL" id="WTY39067.1"/>
    </source>
</evidence>
<evidence type="ECO:0000313" key="8">
    <source>
        <dbReference type="Proteomes" id="UP001621418"/>
    </source>
</evidence>
<feature type="domain" description="HTH lysR-type" evidence="6">
    <location>
        <begin position="1"/>
        <end position="58"/>
    </location>
</feature>